<comment type="similarity">
    <text evidence="1">In the C-terminal section; belongs to the class-I pyridoxal-phosphate-dependent aminotransferase family.</text>
</comment>
<name>A0A2T0LX80_9PSEU</name>
<organism evidence="7 8">
    <name type="scientific">Prauserella shujinwangii</name>
    <dbReference type="NCBI Taxonomy" id="1453103"/>
    <lineage>
        <taxon>Bacteria</taxon>
        <taxon>Bacillati</taxon>
        <taxon>Actinomycetota</taxon>
        <taxon>Actinomycetes</taxon>
        <taxon>Pseudonocardiales</taxon>
        <taxon>Pseudonocardiaceae</taxon>
        <taxon>Prauserella</taxon>
    </lineage>
</organism>
<keyword evidence="2" id="KW-0663">Pyridoxal phosphate</keyword>
<dbReference type="InterPro" id="IPR004839">
    <property type="entry name" value="Aminotransferase_I/II_large"/>
</dbReference>
<dbReference type="Pfam" id="PF00392">
    <property type="entry name" value="GntR"/>
    <property type="match status" value="1"/>
</dbReference>
<dbReference type="InterPro" id="IPR036390">
    <property type="entry name" value="WH_DNA-bd_sf"/>
</dbReference>
<evidence type="ECO:0000256" key="4">
    <source>
        <dbReference type="ARBA" id="ARBA00023125"/>
    </source>
</evidence>
<dbReference type="Proteomes" id="UP000238362">
    <property type="component" value="Unassembled WGS sequence"/>
</dbReference>
<dbReference type="InterPro" id="IPR015421">
    <property type="entry name" value="PyrdxlP-dep_Trfase_major"/>
</dbReference>
<dbReference type="EMBL" id="PVNH01000004">
    <property type="protein sequence ID" value="PRX48635.1"/>
    <property type="molecule type" value="Genomic_DNA"/>
</dbReference>
<dbReference type="PANTHER" id="PTHR46577">
    <property type="entry name" value="HTH-TYPE TRANSCRIPTIONAL REGULATORY PROTEIN GABR"/>
    <property type="match status" value="1"/>
</dbReference>
<dbReference type="InterPro" id="IPR000524">
    <property type="entry name" value="Tscrpt_reg_HTH_GntR"/>
</dbReference>
<gene>
    <name evidence="7" type="ORF">B0I33_104452</name>
</gene>
<accession>A0A2T0LX80</accession>
<protein>
    <submittedName>
        <fullName evidence="7">DNA-binding transcriptional MocR family regulator</fullName>
    </submittedName>
</protein>
<dbReference type="Gene3D" id="3.40.640.10">
    <property type="entry name" value="Type I PLP-dependent aspartate aminotransferase-like (Major domain)"/>
    <property type="match status" value="1"/>
</dbReference>
<dbReference type="RefSeq" id="WP_106178693.1">
    <property type="nucleotide sequence ID" value="NZ_PVNH01000004.1"/>
</dbReference>
<dbReference type="InterPro" id="IPR015424">
    <property type="entry name" value="PyrdxlP-dep_Trfase"/>
</dbReference>
<evidence type="ECO:0000256" key="3">
    <source>
        <dbReference type="ARBA" id="ARBA00023015"/>
    </source>
</evidence>
<sequence length="446" mass="45628">MAAGDYRAIADAIAAEIAAGRLAPGQRLPPQRRFARRHGIADSTAARVYRELVRRGLVVGEVGRGTFVRAGEPGPEPALAEPGTARVDLELVVPAPSAQAGRLAAAVSALGGPDALAAALHPVGVTGTPGLRAAAAGLLAKADWVPEPERILVAGNGRQAIAAALAALVPSGGRLAVEALTYPLVKGIAARLGVGLVPVETDAEGLVPGALAAAHRATPVRAVYVQPTLHNPLGTTMSAARRAELAATLRALDLPAVEDCVYSFLREETPLAAHAPERTVLVDSLSKRLTPGLTLGFAVASGALADRVATAMRSGAWTPAGFAVAVATRWIGEGAATAVQQDKRQDAALRQEIVRDHLAGFAVRGDPGAYHCWWELPGPWRAETFVAAAARRGIAVTPAGAFAVGSGRAPNAVRLALATPPPATLASALRTLAGLARAEPHDEEPG</sequence>
<keyword evidence="3" id="KW-0805">Transcription regulation</keyword>
<dbReference type="OrthoDB" id="3564840at2"/>
<dbReference type="SMART" id="SM00345">
    <property type="entry name" value="HTH_GNTR"/>
    <property type="match status" value="1"/>
</dbReference>
<dbReference type="InterPro" id="IPR015422">
    <property type="entry name" value="PyrdxlP-dep_Trfase_small"/>
</dbReference>
<dbReference type="InterPro" id="IPR051446">
    <property type="entry name" value="HTH_trans_reg/aminotransferase"/>
</dbReference>
<dbReference type="SUPFAM" id="SSF53383">
    <property type="entry name" value="PLP-dependent transferases"/>
    <property type="match status" value="1"/>
</dbReference>
<dbReference type="Gene3D" id="1.10.10.10">
    <property type="entry name" value="Winged helix-like DNA-binding domain superfamily/Winged helix DNA-binding domain"/>
    <property type="match status" value="1"/>
</dbReference>
<proteinExistence type="inferred from homology"/>
<dbReference type="InterPro" id="IPR036388">
    <property type="entry name" value="WH-like_DNA-bd_sf"/>
</dbReference>
<reference evidence="7 8" key="1">
    <citation type="submission" date="2018-03" db="EMBL/GenBank/DDBJ databases">
        <title>Genomic Encyclopedia of Type Strains, Phase III (KMG-III): the genomes of soil and plant-associated and newly described type strains.</title>
        <authorList>
            <person name="Whitman W."/>
        </authorList>
    </citation>
    <scope>NUCLEOTIDE SEQUENCE [LARGE SCALE GENOMIC DNA]</scope>
    <source>
        <strain evidence="7 8">CGMCC 4.7125</strain>
    </source>
</reference>
<dbReference type="GO" id="GO:0030170">
    <property type="term" value="F:pyridoxal phosphate binding"/>
    <property type="evidence" value="ECO:0007669"/>
    <property type="project" value="InterPro"/>
</dbReference>
<dbReference type="CDD" id="cd00609">
    <property type="entry name" value="AAT_like"/>
    <property type="match status" value="1"/>
</dbReference>
<dbReference type="GO" id="GO:0003677">
    <property type="term" value="F:DNA binding"/>
    <property type="evidence" value="ECO:0007669"/>
    <property type="project" value="UniProtKB-KW"/>
</dbReference>
<evidence type="ECO:0000256" key="1">
    <source>
        <dbReference type="ARBA" id="ARBA00005384"/>
    </source>
</evidence>
<keyword evidence="4 7" id="KW-0238">DNA-binding</keyword>
<dbReference type="PANTHER" id="PTHR46577:SF1">
    <property type="entry name" value="HTH-TYPE TRANSCRIPTIONAL REGULATORY PROTEIN GABR"/>
    <property type="match status" value="1"/>
</dbReference>
<dbReference type="SUPFAM" id="SSF46785">
    <property type="entry name" value="Winged helix' DNA-binding domain"/>
    <property type="match status" value="1"/>
</dbReference>
<evidence type="ECO:0000256" key="2">
    <source>
        <dbReference type="ARBA" id="ARBA00022898"/>
    </source>
</evidence>
<dbReference type="Gene3D" id="3.90.1150.10">
    <property type="entry name" value="Aspartate Aminotransferase, domain 1"/>
    <property type="match status" value="1"/>
</dbReference>
<evidence type="ECO:0000256" key="5">
    <source>
        <dbReference type="ARBA" id="ARBA00023163"/>
    </source>
</evidence>
<keyword evidence="8" id="KW-1185">Reference proteome</keyword>
<dbReference type="AlphaFoldDB" id="A0A2T0LX80"/>
<dbReference type="GO" id="GO:0003700">
    <property type="term" value="F:DNA-binding transcription factor activity"/>
    <property type="evidence" value="ECO:0007669"/>
    <property type="project" value="InterPro"/>
</dbReference>
<dbReference type="Pfam" id="PF00155">
    <property type="entry name" value="Aminotran_1_2"/>
    <property type="match status" value="1"/>
</dbReference>
<comment type="caution">
    <text evidence="7">The sequence shown here is derived from an EMBL/GenBank/DDBJ whole genome shotgun (WGS) entry which is preliminary data.</text>
</comment>
<evidence type="ECO:0000313" key="8">
    <source>
        <dbReference type="Proteomes" id="UP000238362"/>
    </source>
</evidence>
<dbReference type="PROSITE" id="PS50949">
    <property type="entry name" value="HTH_GNTR"/>
    <property type="match status" value="1"/>
</dbReference>
<feature type="domain" description="HTH gntR-type" evidence="6">
    <location>
        <begin position="3"/>
        <end position="71"/>
    </location>
</feature>
<evidence type="ECO:0000259" key="6">
    <source>
        <dbReference type="PROSITE" id="PS50949"/>
    </source>
</evidence>
<dbReference type="CDD" id="cd07377">
    <property type="entry name" value="WHTH_GntR"/>
    <property type="match status" value="1"/>
</dbReference>
<evidence type="ECO:0000313" key="7">
    <source>
        <dbReference type="EMBL" id="PRX48635.1"/>
    </source>
</evidence>
<keyword evidence="5" id="KW-0804">Transcription</keyword>